<keyword evidence="4" id="KW-1185">Reference proteome</keyword>
<dbReference type="PRINTS" id="PR00702">
    <property type="entry name" value="ACRIFLAVINRP"/>
</dbReference>
<dbReference type="InterPro" id="IPR001036">
    <property type="entry name" value="Acrflvin-R"/>
</dbReference>
<accession>A0ABR6NF17</accession>
<dbReference type="PANTHER" id="PTHR32063:SF8">
    <property type="entry name" value="CATION EFFLUX PROTEIN"/>
    <property type="match status" value="1"/>
</dbReference>
<organism evidence="3 4">
    <name type="scientific">Sphingobium lignivorans</name>
    <dbReference type="NCBI Taxonomy" id="2735886"/>
    <lineage>
        <taxon>Bacteria</taxon>
        <taxon>Pseudomonadati</taxon>
        <taxon>Pseudomonadota</taxon>
        <taxon>Alphaproteobacteria</taxon>
        <taxon>Sphingomonadales</taxon>
        <taxon>Sphingomonadaceae</taxon>
        <taxon>Sphingobium</taxon>
    </lineage>
</organism>
<dbReference type="EMBL" id="JACHKA010000001">
    <property type="protein sequence ID" value="MBB5985874.1"/>
    <property type="molecule type" value="Genomic_DNA"/>
</dbReference>
<evidence type="ECO:0000256" key="2">
    <source>
        <dbReference type="SAM" id="Phobius"/>
    </source>
</evidence>
<feature type="region of interest" description="Disordered" evidence="1">
    <location>
        <begin position="365"/>
        <end position="385"/>
    </location>
</feature>
<keyword evidence="2" id="KW-0472">Membrane</keyword>
<name>A0ABR6NF17_9SPHN</name>
<protein>
    <submittedName>
        <fullName evidence="3">Multidrug efflux pump subunit AcrB</fullName>
    </submittedName>
</protein>
<sequence>MTWIVKVALQRPLTFIVMAILIALAGLSAILRLPVDIFPAIRIPVIAVAWEYGNLPADEMASRIIAPFERALTTTVNNIEHVESKSLRGKAVVKIFLHPGADLQTATAQVTSVSQTLIKNMPPGTNAPLILNFDASTVPILQLAVSGEGMTEQQLLDLGQNQIRPRLVTVPGAAVPSATGGKERRIEIDIDPQALQSKGLSAVDVTRAIAAQNQISPAGFVKIGANQYAVRLNNAPDSIEGLNDLPVKVVNGATIYMRDVAHVLDGSAPQENVVHVGGNRSVLLTVLKNGATSTLAIVEGVKGMVPSILAGLPDSIKVLPMGDQSLFVKAGRVRRGAGRLHRRSADVAHDPAVPRLLATHRHHCPLHSAGGARSHRHARGVRPDP</sequence>
<keyword evidence="2" id="KW-0812">Transmembrane</keyword>
<keyword evidence="2" id="KW-1133">Transmembrane helix</keyword>
<feature type="transmembrane region" description="Helical" evidence="2">
    <location>
        <begin position="12"/>
        <end position="31"/>
    </location>
</feature>
<reference evidence="3 4" key="1">
    <citation type="submission" date="2020-08" db="EMBL/GenBank/DDBJ databases">
        <title>Exploring microbial biodiversity for novel pathways involved in the catabolism of aromatic compounds derived from lignin.</title>
        <authorList>
            <person name="Elkins J."/>
        </authorList>
    </citation>
    <scope>NUCLEOTIDE SEQUENCE [LARGE SCALE GENOMIC DNA]</scope>
    <source>
        <strain evidence="3 4">B1D3A</strain>
    </source>
</reference>
<dbReference type="Proteomes" id="UP001138540">
    <property type="component" value="Unassembled WGS sequence"/>
</dbReference>
<gene>
    <name evidence="3" type="ORF">HNP60_001848</name>
</gene>
<evidence type="ECO:0000313" key="4">
    <source>
        <dbReference type="Proteomes" id="UP001138540"/>
    </source>
</evidence>
<dbReference type="SUPFAM" id="SSF82714">
    <property type="entry name" value="Multidrug efflux transporter AcrB TolC docking domain, DN and DC subdomains"/>
    <property type="match status" value="1"/>
</dbReference>
<evidence type="ECO:0000313" key="3">
    <source>
        <dbReference type="EMBL" id="MBB5985874.1"/>
    </source>
</evidence>
<proteinExistence type="predicted"/>
<dbReference type="Gene3D" id="3.30.70.1430">
    <property type="entry name" value="Multidrug efflux transporter AcrB pore domain"/>
    <property type="match status" value="1"/>
</dbReference>
<feature type="compositionally biased region" description="Basic residues" evidence="1">
    <location>
        <begin position="373"/>
        <end position="385"/>
    </location>
</feature>
<evidence type="ECO:0000256" key="1">
    <source>
        <dbReference type="SAM" id="MobiDB-lite"/>
    </source>
</evidence>
<dbReference type="Gene3D" id="1.20.1640.10">
    <property type="entry name" value="Multidrug efflux transporter AcrB transmembrane domain"/>
    <property type="match status" value="1"/>
</dbReference>
<dbReference type="PANTHER" id="PTHR32063">
    <property type="match status" value="1"/>
</dbReference>
<dbReference type="Pfam" id="PF00873">
    <property type="entry name" value="ACR_tran"/>
    <property type="match status" value="1"/>
</dbReference>
<dbReference type="Gene3D" id="3.30.70.1320">
    <property type="entry name" value="Multidrug efflux transporter AcrB pore domain like"/>
    <property type="match status" value="1"/>
</dbReference>
<comment type="caution">
    <text evidence="3">The sequence shown here is derived from an EMBL/GenBank/DDBJ whole genome shotgun (WGS) entry which is preliminary data.</text>
</comment>
<dbReference type="InterPro" id="IPR027463">
    <property type="entry name" value="AcrB_DN_DC_subdom"/>
</dbReference>
<dbReference type="SUPFAM" id="SSF82693">
    <property type="entry name" value="Multidrug efflux transporter AcrB pore domain, PN1, PN2, PC1 and PC2 subdomains"/>
    <property type="match status" value="2"/>
</dbReference>
<dbReference type="Gene3D" id="3.30.2090.10">
    <property type="entry name" value="Multidrug efflux transporter AcrB TolC docking domain, DN and DC subdomains"/>
    <property type="match status" value="1"/>
</dbReference>